<keyword evidence="2" id="KW-0539">Nucleus</keyword>
<evidence type="ECO:0000313" key="6">
    <source>
        <dbReference type="Proteomes" id="UP001642405"/>
    </source>
</evidence>
<dbReference type="PANTHER" id="PTHR31001">
    <property type="entry name" value="UNCHARACTERIZED TRANSCRIPTIONAL REGULATORY PROTEIN"/>
    <property type="match status" value="1"/>
</dbReference>
<gene>
    <name evidence="5" type="ORF">SCUCBS95973_004104</name>
</gene>
<feature type="domain" description="Xylanolytic transcriptional activator regulatory" evidence="4">
    <location>
        <begin position="35"/>
        <end position="228"/>
    </location>
</feature>
<protein>
    <recommendedName>
        <fullName evidence="4">Xylanolytic transcriptional activator regulatory domain-containing protein</fullName>
    </recommendedName>
</protein>
<feature type="region of interest" description="Disordered" evidence="3">
    <location>
        <begin position="513"/>
        <end position="541"/>
    </location>
</feature>
<evidence type="ECO:0000256" key="2">
    <source>
        <dbReference type="ARBA" id="ARBA00023242"/>
    </source>
</evidence>
<reference evidence="5 6" key="1">
    <citation type="submission" date="2024-01" db="EMBL/GenBank/DDBJ databases">
        <authorList>
            <person name="Allen C."/>
            <person name="Tagirdzhanova G."/>
        </authorList>
    </citation>
    <scope>NUCLEOTIDE SEQUENCE [LARGE SCALE GENOMIC DNA]</scope>
</reference>
<accession>A0ABP0BLE7</accession>
<evidence type="ECO:0000256" key="3">
    <source>
        <dbReference type="SAM" id="MobiDB-lite"/>
    </source>
</evidence>
<dbReference type="CDD" id="cd12148">
    <property type="entry name" value="fungal_TF_MHR"/>
    <property type="match status" value="1"/>
</dbReference>
<evidence type="ECO:0000256" key="1">
    <source>
        <dbReference type="ARBA" id="ARBA00004123"/>
    </source>
</evidence>
<name>A0ABP0BLE7_9PEZI</name>
<dbReference type="EMBL" id="CAWUHB010000019">
    <property type="protein sequence ID" value="CAK7220276.1"/>
    <property type="molecule type" value="Genomic_DNA"/>
</dbReference>
<comment type="caution">
    <text evidence="5">The sequence shown here is derived from an EMBL/GenBank/DDBJ whole genome shotgun (WGS) entry which is preliminary data.</text>
</comment>
<evidence type="ECO:0000313" key="5">
    <source>
        <dbReference type="EMBL" id="CAK7220276.1"/>
    </source>
</evidence>
<feature type="region of interest" description="Disordered" evidence="3">
    <location>
        <begin position="453"/>
        <end position="501"/>
    </location>
</feature>
<dbReference type="InterPro" id="IPR007219">
    <property type="entry name" value="XnlR_reg_dom"/>
</dbReference>
<comment type="subcellular location">
    <subcellularLocation>
        <location evidence="1">Nucleus</location>
    </subcellularLocation>
</comment>
<dbReference type="Pfam" id="PF04082">
    <property type="entry name" value="Fungal_trans"/>
    <property type="match status" value="1"/>
</dbReference>
<dbReference type="InterPro" id="IPR050613">
    <property type="entry name" value="Sec_Metabolite_Reg"/>
</dbReference>
<dbReference type="Proteomes" id="UP001642405">
    <property type="component" value="Unassembled WGS sequence"/>
</dbReference>
<keyword evidence="6" id="KW-1185">Reference proteome</keyword>
<dbReference type="PANTHER" id="PTHR31001:SF87">
    <property type="entry name" value="COL-21"/>
    <property type="match status" value="1"/>
</dbReference>
<proteinExistence type="predicted"/>
<sequence length="541" mass="59923">MTQQGDVNSDACRAERYVALVRQLPPRNYIHMLVQLFFSDLEWYYGVIDEKVFYRELHAWNNLPYAALKRGPHSLPTDMRAFPALLFQVIAHALLFSPTRLGPALADIKYAPGMTLADVASEYSEAGEAVVLLLRKGGDATMAQVQAGLLRASFLKSTASVVQAWHTIGATIRDGQEWGLHTVPGNIGGSPLDSVDAAALDGVEYRARLWLMLHLWDGHMGVVLGRPLATRLNCKDWLDVFVEIGRGDPTPFRMFLLGYDVAYRYLQDIESLANSSTDATRKQDILDRAASIDTAITDGLRNLPTWAKDDITDPALTVSHPWLPSARETLLTEVNFVLLAVHRPFVSLSQRSRDQARQAALQILAAQRRLFGMSEPREYLPFNLIFATFDAMVLLATLYILFPGEIQSPLAAAELFTSMEWGLARLETMKMDGRNKLAACAFDAVQSLYKKMQKQRKKRPREEEECGSGAVAGLATTEPSVAAGSEAPTSESDGMFLEDDDWADLQELGDLPFALFPNGLTTPENTDTTEDPSLSPRAERA</sequence>
<organism evidence="5 6">
    <name type="scientific">Sporothrix curviconia</name>
    <dbReference type="NCBI Taxonomy" id="1260050"/>
    <lineage>
        <taxon>Eukaryota</taxon>
        <taxon>Fungi</taxon>
        <taxon>Dikarya</taxon>
        <taxon>Ascomycota</taxon>
        <taxon>Pezizomycotina</taxon>
        <taxon>Sordariomycetes</taxon>
        <taxon>Sordariomycetidae</taxon>
        <taxon>Ophiostomatales</taxon>
        <taxon>Ophiostomataceae</taxon>
        <taxon>Sporothrix</taxon>
    </lineage>
</organism>
<evidence type="ECO:0000259" key="4">
    <source>
        <dbReference type="Pfam" id="PF04082"/>
    </source>
</evidence>